<name>A0ABX8V1Z2_9BACT</name>
<dbReference type="RefSeq" id="WP_220017560.1">
    <property type="nucleotide sequence ID" value="NZ_CP075587.1"/>
</dbReference>
<dbReference type="Proteomes" id="UP000826014">
    <property type="component" value="Chromosome"/>
</dbReference>
<proteinExistence type="predicted"/>
<dbReference type="EMBL" id="CP075587">
    <property type="protein sequence ID" value="QYF49258.1"/>
    <property type="molecule type" value="Genomic_DNA"/>
</dbReference>
<evidence type="ECO:0000313" key="2">
    <source>
        <dbReference type="Proteomes" id="UP000826014"/>
    </source>
</evidence>
<evidence type="ECO:0000313" key="1">
    <source>
        <dbReference type="EMBL" id="QYF49258.1"/>
    </source>
</evidence>
<sequence length="176" mass="19502">MKLIHFYVLIKLRSIKLAQTIKRELIMAENSLAAAAEIVATLSNLSEEQCSSSKDEAYIKSILRNALSEINNPQELKRILTNLASTKGLSDSVRNCLDILMPKVNKLCNAEEASKSSPGDSKLNDNVRKIKACVNTVLTKLQSENSQALTKDRIQLNHWTQAQDTVGSMAKAILYI</sequence>
<organism evidence="1 2">
    <name type="scientific">Candidatus Rhabdochlamydia oedothoracis</name>
    <dbReference type="NCBI Taxonomy" id="2720720"/>
    <lineage>
        <taxon>Bacteria</taxon>
        <taxon>Pseudomonadati</taxon>
        <taxon>Chlamydiota</taxon>
        <taxon>Chlamydiia</taxon>
        <taxon>Parachlamydiales</taxon>
        <taxon>Candidatus Rhabdochlamydiaceae</taxon>
        <taxon>Candidatus Rhabdochlamydia</taxon>
    </lineage>
</organism>
<accession>A0ABX8V1Z2</accession>
<protein>
    <submittedName>
        <fullName evidence="1">Uncharacterized protein</fullName>
    </submittedName>
</protein>
<keyword evidence="2" id="KW-1185">Reference proteome</keyword>
<reference evidence="1 2" key="1">
    <citation type="journal article" date="2022" name="bioRxiv">
        <title>Ecology and evolution of chlamydial symbionts of arthropods.</title>
        <authorList>
            <person name="Halter T."/>
            <person name="Koestlbacher S."/>
            <person name="Collingro A."/>
            <person name="Sixt B.S."/>
            <person name="Toenshoff E.R."/>
            <person name="Hendrickx F."/>
            <person name="Kostanjsek R."/>
            <person name="Horn M."/>
        </authorList>
    </citation>
    <scope>NUCLEOTIDE SEQUENCE [LARGE SCALE GENOMIC DNA]</scope>
    <source>
        <strain evidence="1">W744xW776</strain>
    </source>
</reference>
<gene>
    <name evidence="1" type="ORF">RHABOEDO_001560</name>
</gene>